<organism evidence="2 3">
    <name type="scientific">Clathrospora elynae</name>
    <dbReference type="NCBI Taxonomy" id="706981"/>
    <lineage>
        <taxon>Eukaryota</taxon>
        <taxon>Fungi</taxon>
        <taxon>Dikarya</taxon>
        <taxon>Ascomycota</taxon>
        <taxon>Pezizomycotina</taxon>
        <taxon>Dothideomycetes</taxon>
        <taxon>Pleosporomycetidae</taxon>
        <taxon>Pleosporales</taxon>
        <taxon>Diademaceae</taxon>
        <taxon>Clathrospora</taxon>
    </lineage>
</organism>
<evidence type="ECO:0000313" key="2">
    <source>
        <dbReference type="EMBL" id="KAF1945773.1"/>
    </source>
</evidence>
<name>A0A6A5SZR0_9PLEO</name>
<feature type="region of interest" description="Disordered" evidence="1">
    <location>
        <begin position="144"/>
        <end position="164"/>
    </location>
</feature>
<proteinExistence type="predicted"/>
<evidence type="ECO:0000256" key="1">
    <source>
        <dbReference type="SAM" id="MobiDB-lite"/>
    </source>
</evidence>
<dbReference type="Proteomes" id="UP000800038">
    <property type="component" value="Unassembled WGS sequence"/>
</dbReference>
<keyword evidence="3" id="KW-1185">Reference proteome</keyword>
<feature type="compositionally biased region" description="Polar residues" evidence="1">
    <location>
        <begin position="203"/>
        <end position="212"/>
    </location>
</feature>
<feature type="compositionally biased region" description="Basic and acidic residues" evidence="1">
    <location>
        <begin position="89"/>
        <end position="110"/>
    </location>
</feature>
<feature type="region of interest" description="Disordered" evidence="1">
    <location>
        <begin position="83"/>
        <end position="111"/>
    </location>
</feature>
<feature type="region of interest" description="Disordered" evidence="1">
    <location>
        <begin position="203"/>
        <end position="238"/>
    </location>
</feature>
<dbReference type="AlphaFoldDB" id="A0A6A5SZR0"/>
<evidence type="ECO:0000313" key="3">
    <source>
        <dbReference type="Proteomes" id="UP000800038"/>
    </source>
</evidence>
<dbReference type="OrthoDB" id="5151921at2759"/>
<gene>
    <name evidence="2" type="ORF">EJ02DRAFT_25132</name>
</gene>
<protein>
    <submittedName>
        <fullName evidence="2">Uncharacterized protein</fullName>
    </submittedName>
</protein>
<accession>A0A6A5SZR0</accession>
<reference evidence="2" key="1">
    <citation type="journal article" date="2020" name="Stud. Mycol.">
        <title>101 Dothideomycetes genomes: a test case for predicting lifestyles and emergence of pathogens.</title>
        <authorList>
            <person name="Haridas S."/>
            <person name="Albert R."/>
            <person name="Binder M."/>
            <person name="Bloem J."/>
            <person name="Labutti K."/>
            <person name="Salamov A."/>
            <person name="Andreopoulos B."/>
            <person name="Baker S."/>
            <person name="Barry K."/>
            <person name="Bills G."/>
            <person name="Bluhm B."/>
            <person name="Cannon C."/>
            <person name="Castanera R."/>
            <person name="Culley D."/>
            <person name="Daum C."/>
            <person name="Ezra D."/>
            <person name="Gonzalez J."/>
            <person name="Henrissat B."/>
            <person name="Kuo A."/>
            <person name="Liang C."/>
            <person name="Lipzen A."/>
            <person name="Lutzoni F."/>
            <person name="Magnuson J."/>
            <person name="Mondo S."/>
            <person name="Nolan M."/>
            <person name="Ohm R."/>
            <person name="Pangilinan J."/>
            <person name="Park H.-J."/>
            <person name="Ramirez L."/>
            <person name="Alfaro M."/>
            <person name="Sun H."/>
            <person name="Tritt A."/>
            <person name="Yoshinaga Y."/>
            <person name="Zwiers L.-H."/>
            <person name="Turgeon B."/>
            <person name="Goodwin S."/>
            <person name="Spatafora J."/>
            <person name="Crous P."/>
            <person name="Grigoriev I."/>
        </authorList>
    </citation>
    <scope>NUCLEOTIDE SEQUENCE</scope>
    <source>
        <strain evidence="2">CBS 161.51</strain>
    </source>
</reference>
<dbReference type="EMBL" id="ML976007">
    <property type="protein sequence ID" value="KAF1945773.1"/>
    <property type="molecule type" value="Genomic_DNA"/>
</dbReference>
<sequence>MAKKKTLVISGPMDAKHVGGVNIVGSMGGIDSYFVNAALVPDELPSHTFVATGKTEVPRRSHTIASTLRRPSLSIKRSLSKLRRRSGSHHPEHCQSEYEHQAEQTMKKSDSINAPRSLRMQSSISRLRQRVGLDRDLYGMVPVSKTPTPEPQMTPKSIQKDYPPLNNRKALTRLTTASSIYTNTSEIENTRISVTLQRQASVLQRQPSTVQRRLSPIKHQPSNTKAQLPRPPVRPKRVDSGTAIELNHVPVQERPIPFKDIMAVSSLAERMAMYKKTREYWASADHGLITWIERAVGPKAVADRL</sequence>